<dbReference type="Gene3D" id="2.30.24.10">
    <property type="entry name" value="CAT RNA-binding domain"/>
    <property type="match status" value="1"/>
</dbReference>
<evidence type="ECO:0000313" key="3">
    <source>
        <dbReference type="EMBL" id="EOH90307.1"/>
    </source>
</evidence>
<dbReference type="InterPro" id="IPR050661">
    <property type="entry name" value="BglG_antiterminators"/>
</dbReference>
<dbReference type="PROSITE" id="PS51372">
    <property type="entry name" value="PRD_2"/>
    <property type="match status" value="2"/>
</dbReference>
<dbReference type="SUPFAM" id="SSF63520">
    <property type="entry name" value="PTS-regulatory domain, PRD"/>
    <property type="match status" value="2"/>
</dbReference>
<keyword evidence="1" id="KW-0677">Repeat</keyword>
<dbReference type="GO" id="GO:0006355">
    <property type="term" value="P:regulation of DNA-templated transcription"/>
    <property type="evidence" value="ECO:0007669"/>
    <property type="project" value="InterPro"/>
</dbReference>
<comment type="caution">
    <text evidence="3">The sequence shown here is derived from an EMBL/GenBank/DDBJ whole genome shotgun (WGS) entry which is preliminary data.</text>
</comment>
<evidence type="ECO:0000256" key="1">
    <source>
        <dbReference type="ARBA" id="ARBA00022737"/>
    </source>
</evidence>
<protein>
    <recommendedName>
        <fullName evidence="2">PRD domain-containing protein</fullName>
    </recommendedName>
</protein>
<dbReference type="Gene3D" id="1.10.1790.10">
    <property type="entry name" value="PRD domain"/>
    <property type="match status" value="2"/>
</dbReference>
<accession>R2Q162</accession>
<dbReference type="GO" id="GO:0003723">
    <property type="term" value="F:RNA binding"/>
    <property type="evidence" value="ECO:0007669"/>
    <property type="project" value="InterPro"/>
</dbReference>
<dbReference type="PATRIC" id="fig|1158607.3.peg.4117"/>
<feature type="domain" description="PRD" evidence="2">
    <location>
        <begin position="170"/>
        <end position="276"/>
    </location>
</feature>
<feature type="domain" description="PRD" evidence="2">
    <location>
        <begin position="64"/>
        <end position="169"/>
    </location>
</feature>
<dbReference type="PANTHER" id="PTHR30185">
    <property type="entry name" value="CRYPTIC BETA-GLUCOSIDE BGL OPERON ANTITERMINATOR"/>
    <property type="match status" value="1"/>
</dbReference>
<dbReference type="PANTHER" id="PTHR30185:SF15">
    <property type="entry name" value="CRYPTIC BETA-GLUCOSIDE BGL OPERON ANTITERMINATOR"/>
    <property type="match status" value="1"/>
</dbReference>
<dbReference type="eggNOG" id="COG3711">
    <property type="taxonomic scope" value="Bacteria"/>
</dbReference>
<dbReference type="SUPFAM" id="SSF50151">
    <property type="entry name" value="SacY-like RNA-binding domain"/>
    <property type="match status" value="1"/>
</dbReference>
<organism evidence="3 4">
    <name type="scientific">Enterococcus pallens ATCC BAA-351</name>
    <dbReference type="NCBI Taxonomy" id="1158607"/>
    <lineage>
        <taxon>Bacteria</taxon>
        <taxon>Bacillati</taxon>
        <taxon>Bacillota</taxon>
        <taxon>Bacilli</taxon>
        <taxon>Lactobacillales</taxon>
        <taxon>Enterococcaceae</taxon>
        <taxon>Enterococcus</taxon>
    </lineage>
</organism>
<dbReference type="InterPro" id="IPR036634">
    <property type="entry name" value="PRD_sf"/>
</dbReference>
<dbReference type="Pfam" id="PF03123">
    <property type="entry name" value="CAT_RBD"/>
    <property type="match status" value="1"/>
</dbReference>
<gene>
    <name evidence="3" type="ORF">UAU_04136</name>
</gene>
<dbReference type="HOGENOM" id="CLU_078802_0_0_9"/>
<keyword evidence="4" id="KW-1185">Reference proteome</keyword>
<evidence type="ECO:0000313" key="4">
    <source>
        <dbReference type="Proteomes" id="UP000013782"/>
    </source>
</evidence>
<evidence type="ECO:0000259" key="2">
    <source>
        <dbReference type="PROSITE" id="PS51372"/>
    </source>
</evidence>
<dbReference type="InterPro" id="IPR011608">
    <property type="entry name" value="PRD"/>
</dbReference>
<proteinExistence type="predicted"/>
<dbReference type="Pfam" id="PF00874">
    <property type="entry name" value="PRD"/>
    <property type="match status" value="2"/>
</dbReference>
<dbReference type="STRING" id="160454.RV10_GL001014"/>
<name>R2Q162_9ENTE</name>
<dbReference type="Proteomes" id="UP000013782">
    <property type="component" value="Unassembled WGS sequence"/>
</dbReference>
<reference evidence="3 4" key="1">
    <citation type="submission" date="2013-02" db="EMBL/GenBank/DDBJ databases">
        <title>The Genome Sequence of Enterococcus pallens BAA-351.</title>
        <authorList>
            <consortium name="The Broad Institute Genome Sequencing Platform"/>
            <consortium name="The Broad Institute Genome Sequencing Center for Infectious Disease"/>
            <person name="Earl A.M."/>
            <person name="Gilmore M.S."/>
            <person name="Lebreton F."/>
            <person name="Walker B."/>
            <person name="Young S.K."/>
            <person name="Zeng Q."/>
            <person name="Gargeya S."/>
            <person name="Fitzgerald M."/>
            <person name="Haas B."/>
            <person name="Abouelleil A."/>
            <person name="Alvarado L."/>
            <person name="Arachchi H.M."/>
            <person name="Berlin A.M."/>
            <person name="Chapman S.B."/>
            <person name="Dewar J."/>
            <person name="Goldberg J."/>
            <person name="Griggs A."/>
            <person name="Gujja S."/>
            <person name="Hansen M."/>
            <person name="Howarth C."/>
            <person name="Imamovic A."/>
            <person name="Larimer J."/>
            <person name="McCowan C."/>
            <person name="Murphy C."/>
            <person name="Neiman D."/>
            <person name="Pearson M."/>
            <person name="Priest M."/>
            <person name="Roberts A."/>
            <person name="Saif S."/>
            <person name="Shea T."/>
            <person name="Sisk P."/>
            <person name="Sykes S."/>
            <person name="Wortman J."/>
            <person name="Nusbaum C."/>
            <person name="Birren B."/>
        </authorList>
    </citation>
    <scope>NUCLEOTIDE SEQUENCE [LARGE SCALE GENOMIC DNA]</scope>
    <source>
        <strain evidence="3 4">ATCC BAA-351</strain>
    </source>
</reference>
<dbReference type="InterPro" id="IPR004341">
    <property type="entry name" value="CAT_RNA-bd_dom"/>
</dbReference>
<sequence length="276" mass="32383">MIIKKIYNNNAIMVEDYFGNEAILVGKGLSFGKQKGSHLNPNLAEKKFELKKEINNRFEELVTSIPLDYILLSEKIISYIKAESTKQIDDSIYITLTDHIVTMIDRVQKGIDFDSLILVNVKSLYKEEYQIALGTIDLLNEYLDFTIGRDEANFIALHIVNAESDFNMLQNYTIIEIINVIREIVDHYFRIEQEDNLAYDRFLTHCRFFVQQIVNSNYVRNEAQSNSAMLHTMKQAYPDQYCCIQEISRFLKRKYGYLTNHEEEFYLLIHVIRLSS</sequence>
<dbReference type="EMBL" id="AJAQ01000036">
    <property type="protein sequence ID" value="EOH90307.1"/>
    <property type="molecule type" value="Genomic_DNA"/>
</dbReference>
<dbReference type="AlphaFoldDB" id="R2Q162"/>
<dbReference type="SMART" id="SM01061">
    <property type="entry name" value="CAT_RBD"/>
    <property type="match status" value="1"/>
</dbReference>
<dbReference type="RefSeq" id="WP_010759081.1">
    <property type="nucleotide sequence ID" value="NZ_ASWD01000005.1"/>
</dbReference>
<dbReference type="InterPro" id="IPR036650">
    <property type="entry name" value="CAT_RNA-bd_dom_sf"/>
</dbReference>
<dbReference type="OrthoDB" id="9813552at2"/>